<reference evidence="1" key="1">
    <citation type="journal article" date="2015" name="Nature">
        <title>Complex archaea that bridge the gap between prokaryotes and eukaryotes.</title>
        <authorList>
            <person name="Spang A."/>
            <person name="Saw J.H."/>
            <person name="Jorgensen S.L."/>
            <person name="Zaremba-Niedzwiedzka K."/>
            <person name="Martijn J."/>
            <person name="Lind A.E."/>
            <person name="van Eijk R."/>
            <person name="Schleper C."/>
            <person name="Guy L."/>
            <person name="Ettema T.J."/>
        </authorList>
    </citation>
    <scope>NUCLEOTIDE SEQUENCE</scope>
</reference>
<accession>A0A0F9M966</accession>
<proteinExistence type="predicted"/>
<organism evidence="1">
    <name type="scientific">marine sediment metagenome</name>
    <dbReference type="NCBI Taxonomy" id="412755"/>
    <lineage>
        <taxon>unclassified sequences</taxon>
        <taxon>metagenomes</taxon>
        <taxon>ecological metagenomes</taxon>
    </lineage>
</organism>
<dbReference type="AlphaFoldDB" id="A0A0F9M966"/>
<evidence type="ECO:0000313" key="1">
    <source>
        <dbReference type="EMBL" id="KKM65677.1"/>
    </source>
</evidence>
<comment type="caution">
    <text evidence="1">The sequence shown here is derived from an EMBL/GenBank/DDBJ whole genome shotgun (WGS) entry which is preliminary data.</text>
</comment>
<protein>
    <submittedName>
        <fullName evidence="1">Uncharacterized protein</fullName>
    </submittedName>
</protein>
<dbReference type="EMBL" id="LAZR01010684">
    <property type="protein sequence ID" value="KKM65677.1"/>
    <property type="molecule type" value="Genomic_DNA"/>
</dbReference>
<sequence>MELKYIQCKIIGGKCDFALKDECMENIRKAYKYDKQAFGEWVADEIVSRSGIRGEQLLDARSTSPIFKDSKTPADALYKLQEKIGKNRITVEQLWDTLCKTAIDFNKENNEK</sequence>
<name>A0A0F9M966_9ZZZZ</name>
<gene>
    <name evidence="1" type="ORF">LCGC14_1488860</name>
</gene>